<dbReference type="InterPro" id="IPR046938">
    <property type="entry name" value="DNA_clamp_sf"/>
</dbReference>
<dbReference type="Pfam" id="PF00705">
    <property type="entry name" value="PCNA_N"/>
    <property type="match status" value="1"/>
</dbReference>
<reference evidence="5" key="1">
    <citation type="journal article" date="2020" name="Nature">
        <title>Giant virus diversity and host interactions through global metagenomics.</title>
        <authorList>
            <person name="Schulz F."/>
            <person name="Roux S."/>
            <person name="Paez-Espino D."/>
            <person name="Jungbluth S."/>
            <person name="Walsh D.A."/>
            <person name="Denef V.J."/>
            <person name="McMahon K.D."/>
            <person name="Konstantinidis K.T."/>
            <person name="Eloe-Fadrosh E.A."/>
            <person name="Kyrpides N.C."/>
            <person name="Woyke T."/>
        </authorList>
    </citation>
    <scope>NUCLEOTIDE SEQUENCE</scope>
    <source>
        <strain evidence="5">GVMAG-M-3300025138-11</strain>
    </source>
</reference>
<dbReference type="GO" id="GO:0006275">
    <property type="term" value="P:regulation of DNA replication"/>
    <property type="evidence" value="ECO:0007669"/>
    <property type="project" value="InterPro"/>
</dbReference>
<dbReference type="AlphaFoldDB" id="A0A6C0IVC8"/>
<proteinExistence type="inferred from homology"/>
<evidence type="ECO:0008006" key="6">
    <source>
        <dbReference type="Google" id="ProtNLM"/>
    </source>
</evidence>
<dbReference type="PANTHER" id="PTHR11352:SF0">
    <property type="entry name" value="PROLIFERATING CELL NUCLEAR ANTIGEN"/>
    <property type="match status" value="1"/>
</dbReference>
<evidence type="ECO:0000259" key="4">
    <source>
        <dbReference type="Pfam" id="PF02747"/>
    </source>
</evidence>
<protein>
    <recommendedName>
        <fullName evidence="6">Proliferating cell nuclear antigen PCNA N-terminal domain-containing protein</fullName>
    </recommendedName>
</protein>
<evidence type="ECO:0000313" key="5">
    <source>
        <dbReference type="EMBL" id="QHT97198.1"/>
    </source>
</evidence>
<dbReference type="GO" id="GO:0003677">
    <property type="term" value="F:DNA binding"/>
    <property type="evidence" value="ECO:0007669"/>
    <property type="project" value="UniProtKB-KW"/>
</dbReference>
<dbReference type="SUPFAM" id="SSF55979">
    <property type="entry name" value="DNA clamp"/>
    <property type="match status" value="2"/>
</dbReference>
<feature type="domain" description="Proliferating cell nuclear antigen PCNA N-terminal" evidence="3">
    <location>
        <begin position="1"/>
        <end position="122"/>
    </location>
</feature>
<organism evidence="5">
    <name type="scientific">viral metagenome</name>
    <dbReference type="NCBI Taxonomy" id="1070528"/>
    <lineage>
        <taxon>unclassified sequences</taxon>
        <taxon>metagenomes</taxon>
        <taxon>organismal metagenomes</taxon>
    </lineage>
</organism>
<dbReference type="EMBL" id="MN740273">
    <property type="protein sequence ID" value="QHT97198.1"/>
    <property type="molecule type" value="Genomic_DNA"/>
</dbReference>
<dbReference type="Pfam" id="PF02747">
    <property type="entry name" value="PCNA_C"/>
    <property type="match status" value="1"/>
</dbReference>
<dbReference type="Gene3D" id="3.70.10.10">
    <property type="match status" value="1"/>
</dbReference>
<dbReference type="CDD" id="cd00577">
    <property type="entry name" value="PCNA"/>
    <property type="match status" value="1"/>
</dbReference>
<dbReference type="PRINTS" id="PR00339">
    <property type="entry name" value="PCNACYCLIN"/>
</dbReference>
<dbReference type="InterPro" id="IPR022648">
    <property type="entry name" value="Pr_cel_nuc_antig_N"/>
</dbReference>
<dbReference type="GO" id="GO:0030337">
    <property type="term" value="F:DNA polymerase processivity factor activity"/>
    <property type="evidence" value="ECO:0007669"/>
    <property type="project" value="InterPro"/>
</dbReference>
<evidence type="ECO:0000256" key="2">
    <source>
        <dbReference type="ARBA" id="ARBA00023125"/>
    </source>
</evidence>
<dbReference type="InterPro" id="IPR000730">
    <property type="entry name" value="Pr_cel_nuc_antig"/>
</dbReference>
<name>A0A6C0IVC8_9ZZZZ</name>
<feature type="domain" description="Proliferating cell nuclear antigen PCNA C-terminal" evidence="4">
    <location>
        <begin position="125"/>
        <end position="270"/>
    </location>
</feature>
<dbReference type="HAMAP" id="MF_00317">
    <property type="entry name" value="DNApol_clamp_arch"/>
    <property type="match status" value="1"/>
</dbReference>
<dbReference type="InterPro" id="IPR022649">
    <property type="entry name" value="Pr_cel_nuc_antig_C"/>
</dbReference>
<keyword evidence="2" id="KW-0238">DNA-binding</keyword>
<sequence length="273" mass="32118">MFSLRHSNPFILLKYFKCIEDITDTLNINVNTDGIHINSMDQSHVSYIDGFLDKDDFDEYNVEKDVIVGLNLKSFCKILNAYDKDDCIILDMDKSEDKISITFENENRKSQFELKLLLIEQDDLKIDSMDYDQEIDISFNRLETICNEMDIIETETIKFYINKDSKDIKLYGEGHLGILNLLLKENNENKERLMMKKKGNKLVINKKLDYKLYPIKKSFDIEFNLKKIKSILKLNAISNSILINLSEDYPTKLECQIEENSYLHYYIAPKIIE</sequence>
<dbReference type="PANTHER" id="PTHR11352">
    <property type="entry name" value="PROLIFERATING CELL NUCLEAR ANTIGEN"/>
    <property type="match status" value="1"/>
</dbReference>
<comment type="similarity">
    <text evidence="1">Belongs to the PCNA family.</text>
</comment>
<evidence type="ECO:0000256" key="1">
    <source>
        <dbReference type="ARBA" id="ARBA00010462"/>
    </source>
</evidence>
<evidence type="ECO:0000259" key="3">
    <source>
        <dbReference type="Pfam" id="PF00705"/>
    </source>
</evidence>
<accession>A0A6C0IVC8</accession>
<dbReference type="NCBIfam" id="TIGR00590">
    <property type="entry name" value="pcna"/>
    <property type="match status" value="1"/>
</dbReference>
<dbReference type="GO" id="GO:0006272">
    <property type="term" value="P:leading strand elongation"/>
    <property type="evidence" value="ECO:0007669"/>
    <property type="project" value="TreeGrafter"/>
</dbReference>